<evidence type="ECO:0000313" key="4">
    <source>
        <dbReference type="Proteomes" id="UP000502508"/>
    </source>
</evidence>
<dbReference type="Pfam" id="PF00171">
    <property type="entry name" value="Aldedh"/>
    <property type="match status" value="1"/>
</dbReference>
<reference evidence="3 4" key="1">
    <citation type="submission" date="2020-03" db="EMBL/GenBank/DDBJ databases">
        <title>Whole genome shotgun sequence of Phytohabitans flavus NBRC 107702.</title>
        <authorList>
            <person name="Komaki H."/>
            <person name="Tamura T."/>
        </authorList>
    </citation>
    <scope>NUCLEOTIDE SEQUENCE [LARGE SCALE GENOMIC DNA]</scope>
    <source>
        <strain evidence="3 4">NBRC 107702</strain>
    </source>
</reference>
<accession>A0A6F8XUJ6</accession>
<dbReference type="InterPro" id="IPR016161">
    <property type="entry name" value="Ald_DH/histidinol_DH"/>
</dbReference>
<feature type="domain" description="Aldehyde dehydrogenase" evidence="2">
    <location>
        <begin position="6"/>
        <end position="454"/>
    </location>
</feature>
<dbReference type="InterPro" id="IPR016163">
    <property type="entry name" value="Ald_DH_C"/>
</dbReference>
<keyword evidence="4" id="KW-1185">Reference proteome</keyword>
<sequence>MNVDYIESRSPQAPDDLVAEVPDSGAAEVTAAVERARVAGADWARRPAAERAAALAACADALAGDAGEVSALVVREVGKPVGEAAGEVARAVAILRYFAQATLLPEGDVYPAADGASLLHTRRRPHGVAGLITPWNFPVAIPLWKAAPALAFGNSVVLKPAEQSPAVAVRLAEIFADALPDGVFTLVTGGGAVGAALVERVDAVSFTGSVGVGSLVRRAAAERGIPAQCEMGGQNPSVVLPDADLDAAARAIAMAAMGYAGQKCTATSRVIVVGDADGFAERLVAAVEALGVGDPTDPGTAVGPVIEAAARDAVVTAADRAAGRGAKVLTGGRALDRAGWFVAPTVVTAVPEGDELLTEEVFGPICAVVPAASPEAAVEAANAVRYGLVAALFTRDLGHALTLAPRLDVGMAKVNAPTAGVDFHAPFGGAKESSYGPREQGPAARDFYTRTTTVTLTP</sequence>
<dbReference type="Gene3D" id="3.40.309.10">
    <property type="entry name" value="Aldehyde Dehydrogenase, Chain A, domain 2"/>
    <property type="match status" value="1"/>
</dbReference>
<evidence type="ECO:0000256" key="1">
    <source>
        <dbReference type="ARBA" id="ARBA00023002"/>
    </source>
</evidence>
<dbReference type="KEGG" id="pfla:Pflav_039240"/>
<evidence type="ECO:0000313" key="3">
    <source>
        <dbReference type="EMBL" id="BCB77514.1"/>
    </source>
</evidence>
<dbReference type="InterPro" id="IPR015590">
    <property type="entry name" value="Aldehyde_DH_dom"/>
</dbReference>
<dbReference type="SUPFAM" id="SSF53720">
    <property type="entry name" value="ALDH-like"/>
    <property type="match status" value="1"/>
</dbReference>
<evidence type="ECO:0000259" key="2">
    <source>
        <dbReference type="Pfam" id="PF00171"/>
    </source>
</evidence>
<dbReference type="InterPro" id="IPR016162">
    <property type="entry name" value="Ald_DH_N"/>
</dbReference>
<dbReference type="Gene3D" id="3.40.605.10">
    <property type="entry name" value="Aldehyde Dehydrogenase, Chain A, domain 1"/>
    <property type="match status" value="1"/>
</dbReference>
<dbReference type="AlphaFoldDB" id="A0A6F8XUJ6"/>
<proteinExistence type="predicted"/>
<gene>
    <name evidence="3" type="ORF">Pflav_039240</name>
</gene>
<dbReference type="PANTHER" id="PTHR11699">
    <property type="entry name" value="ALDEHYDE DEHYDROGENASE-RELATED"/>
    <property type="match status" value="1"/>
</dbReference>
<dbReference type="GO" id="GO:0016620">
    <property type="term" value="F:oxidoreductase activity, acting on the aldehyde or oxo group of donors, NAD or NADP as acceptor"/>
    <property type="evidence" value="ECO:0007669"/>
    <property type="project" value="InterPro"/>
</dbReference>
<keyword evidence="1" id="KW-0560">Oxidoreductase</keyword>
<organism evidence="3 4">
    <name type="scientific">Phytohabitans flavus</name>
    <dbReference type="NCBI Taxonomy" id="1076124"/>
    <lineage>
        <taxon>Bacteria</taxon>
        <taxon>Bacillati</taxon>
        <taxon>Actinomycetota</taxon>
        <taxon>Actinomycetes</taxon>
        <taxon>Micromonosporales</taxon>
        <taxon>Micromonosporaceae</taxon>
    </lineage>
</organism>
<dbReference type="EMBL" id="AP022870">
    <property type="protein sequence ID" value="BCB77514.1"/>
    <property type="molecule type" value="Genomic_DNA"/>
</dbReference>
<name>A0A6F8XUJ6_9ACTN</name>
<dbReference type="Proteomes" id="UP000502508">
    <property type="component" value="Chromosome"/>
</dbReference>
<reference evidence="3 4" key="2">
    <citation type="submission" date="2020-03" db="EMBL/GenBank/DDBJ databases">
        <authorList>
            <person name="Ichikawa N."/>
            <person name="Kimura A."/>
            <person name="Kitahashi Y."/>
            <person name="Uohara A."/>
        </authorList>
    </citation>
    <scope>NUCLEOTIDE SEQUENCE [LARGE SCALE GENOMIC DNA]</scope>
    <source>
        <strain evidence="3 4">NBRC 107702</strain>
    </source>
</reference>
<protein>
    <submittedName>
        <fullName evidence="3">Aldehyde dehydrogenase</fullName>
    </submittedName>
</protein>